<keyword evidence="2" id="KW-1185">Reference proteome</keyword>
<dbReference type="Proteomes" id="UP000600918">
    <property type="component" value="Unassembled WGS sequence"/>
</dbReference>
<evidence type="ECO:0000313" key="1">
    <source>
        <dbReference type="EMBL" id="KAF7423300.1"/>
    </source>
</evidence>
<dbReference type="EMBL" id="JACSDY010000007">
    <property type="protein sequence ID" value="KAF7423300.1"/>
    <property type="molecule type" value="Genomic_DNA"/>
</dbReference>
<gene>
    <name evidence="1" type="ORF">H0235_008583</name>
</gene>
<dbReference type="AlphaFoldDB" id="A0A834P0F2"/>
<organism evidence="1 2">
    <name type="scientific">Vespula pensylvanica</name>
    <name type="common">Western yellow jacket</name>
    <name type="synonym">Wasp</name>
    <dbReference type="NCBI Taxonomy" id="30213"/>
    <lineage>
        <taxon>Eukaryota</taxon>
        <taxon>Metazoa</taxon>
        <taxon>Ecdysozoa</taxon>
        <taxon>Arthropoda</taxon>
        <taxon>Hexapoda</taxon>
        <taxon>Insecta</taxon>
        <taxon>Pterygota</taxon>
        <taxon>Neoptera</taxon>
        <taxon>Endopterygota</taxon>
        <taxon>Hymenoptera</taxon>
        <taxon>Apocrita</taxon>
        <taxon>Aculeata</taxon>
        <taxon>Vespoidea</taxon>
        <taxon>Vespidae</taxon>
        <taxon>Vespinae</taxon>
        <taxon>Vespula</taxon>
    </lineage>
</organism>
<accession>A0A834P0F2</accession>
<protein>
    <submittedName>
        <fullName evidence="1">Uncharacterized protein</fullName>
    </submittedName>
</protein>
<reference evidence="1" key="1">
    <citation type="journal article" date="2020" name="G3 (Bethesda)">
        <title>High-Quality Assemblies for Three Invasive Social Wasps from the &lt;i&gt;Vespula&lt;/i&gt; Genus.</title>
        <authorList>
            <person name="Harrop T.W.R."/>
            <person name="Guhlin J."/>
            <person name="McLaughlin G.M."/>
            <person name="Permina E."/>
            <person name="Stockwell P."/>
            <person name="Gilligan J."/>
            <person name="Le Lec M.F."/>
            <person name="Gruber M.A.M."/>
            <person name="Quinn O."/>
            <person name="Lovegrove M."/>
            <person name="Duncan E.J."/>
            <person name="Remnant E.J."/>
            <person name="Van Eeckhoven J."/>
            <person name="Graham B."/>
            <person name="Knapp R.A."/>
            <person name="Langford K.W."/>
            <person name="Kronenberg Z."/>
            <person name="Press M.O."/>
            <person name="Eacker S.M."/>
            <person name="Wilson-Rankin E.E."/>
            <person name="Purcell J."/>
            <person name="Lester P.J."/>
            <person name="Dearden P.K."/>
        </authorList>
    </citation>
    <scope>NUCLEOTIDE SEQUENCE</scope>
    <source>
        <strain evidence="1">Volc-1</strain>
    </source>
</reference>
<name>A0A834P0F2_VESPE</name>
<comment type="caution">
    <text evidence="1">The sequence shown here is derived from an EMBL/GenBank/DDBJ whole genome shotgun (WGS) entry which is preliminary data.</text>
</comment>
<proteinExistence type="predicted"/>
<sequence>MFQAWRLRVNGNDNVNFIHFFNSRSKPSNRATPGTGAAIVVVVTATATPTAAVAVATAAAAAAAAATIATTADVAAVSLA</sequence>
<evidence type="ECO:0000313" key="2">
    <source>
        <dbReference type="Proteomes" id="UP000600918"/>
    </source>
</evidence>